<dbReference type="Gene3D" id="2.40.50.90">
    <property type="match status" value="1"/>
</dbReference>
<dbReference type="PROSITE" id="PS50304">
    <property type="entry name" value="TUDOR"/>
    <property type="match status" value="1"/>
</dbReference>
<dbReference type="GO" id="GO:0005737">
    <property type="term" value="C:cytoplasm"/>
    <property type="evidence" value="ECO:0007669"/>
    <property type="project" value="UniProtKB-ARBA"/>
</dbReference>
<keyword evidence="3" id="KW-0347">Helicase</keyword>
<gene>
    <name evidence="3" type="primary">Tdrd9</name>
    <name evidence="3" type="ORF">GWK47_007024</name>
</gene>
<keyword evidence="4" id="KW-1185">Reference proteome</keyword>
<dbReference type="EMBL" id="JACEEZ010013560">
    <property type="protein sequence ID" value="KAG0720019.1"/>
    <property type="molecule type" value="Genomic_DNA"/>
</dbReference>
<dbReference type="InterPro" id="IPR035437">
    <property type="entry name" value="SNase_OB-fold_sf"/>
</dbReference>
<keyword evidence="3" id="KW-0547">Nucleotide-binding</keyword>
<dbReference type="AlphaFoldDB" id="A0A8J5CRR8"/>
<dbReference type="SMART" id="SM00333">
    <property type="entry name" value="TUDOR"/>
    <property type="match status" value="1"/>
</dbReference>
<keyword evidence="3" id="KW-0378">Hydrolase</keyword>
<name>A0A8J5CRR8_CHIOP</name>
<dbReference type="Gene3D" id="2.30.30.140">
    <property type="match status" value="1"/>
</dbReference>
<keyword evidence="1" id="KW-0175">Coiled coil</keyword>
<evidence type="ECO:0000256" key="1">
    <source>
        <dbReference type="SAM" id="Coils"/>
    </source>
</evidence>
<feature type="domain" description="Tudor" evidence="2">
    <location>
        <begin position="302"/>
        <end position="368"/>
    </location>
</feature>
<feature type="coiled-coil region" evidence="1">
    <location>
        <begin position="29"/>
        <end position="56"/>
    </location>
</feature>
<dbReference type="OrthoDB" id="66977at2759"/>
<sequence>MQSTGEFLVPGGKAEKEWAKHSYVQLSSLQDVHKLVEELTDRLKNLKIVVQTHQSTPKKDQTLILKMCMAAAFFPHYYKRTVPGDYQREVCRELSGHDPFRTVVVSGIPAATNIIYDQQIRNLFKECSQNLVISYEGSKAYIQFPNLDGSCVKEEHFRNIPGSSPTTMHLALKMRQVPRISQSLCITLISPDEAEQQMQEILGHSSDQYDSAHVVSYGDSQPSRHTLANHGVRVTQPTSSSLKAPVLPSPTNHTWDVYVTHVVSAGHFWVISSEGNNLGNLKHMEEIIMASVQDFTPLSLSVIAPGCVCLAPFTDIQGMQAYYRARVEDLFPSQDGNLQTVIFFVDYGNSEVVDASDLRLLPKRLKEVNMLAVECMLAEVKPAAKDSYGSWGFNATKWLQNYALNKSFTVQIYSVVSGVLRVKLLGTEGGKFISANQKLISMGFAVKAEEFYLSKVKLRGPDSPLLLRFLALTPSGSSKLVRVESSSVNSTALDLEPQNPHERVNKKGTHYTGALVGLGCDGRTGNVIYPLDDIENAFDIDIIQEDLMMVPEDDTLYPEDGGALDDVERSAFPLHRGICLRPDNHLKEG</sequence>
<organism evidence="3 4">
    <name type="scientific">Chionoecetes opilio</name>
    <name type="common">Atlantic snow crab</name>
    <name type="synonym">Cancer opilio</name>
    <dbReference type="NCBI Taxonomy" id="41210"/>
    <lineage>
        <taxon>Eukaryota</taxon>
        <taxon>Metazoa</taxon>
        <taxon>Ecdysozoa</taxon>
        <taxon>Arthropoda</taxon>
        <taxon>Crustacea</taxon>
        <taxon>Multicrustacea</taxon>
        <taxon>Malacostraca</taxon>
        <taxon>Eumalacostraca</taxon>
        <taxon>Eucarida</taxon>
        <taxon>Decapoda</taxon>
        <taxon>Pleocyemata</taxon>
        <taxon>Brachyura</taxon>
        <taxon>Eubrachyura</taxon>
        <taxon>Majoidea</taxon>
        <taxon>Majidae</taxon>
        <taxon>Chionoecetes</taxon>
    </lineage>
</organism>
<dbReference type="Pfam" id="PF00567">
    <property type="entry name" value="TUDOR"/>
    <property type="match status" value="1"/>
</dbReference>
<reference evidence="3" key="1">
    <citation type="submission" date="2020-07" db="EMBL/GenBank/DDBJ databases">
        <title>The High-quality genome of the commercially important snow crab, Chionoecetes opilio.</title>
        <authorList>
            <person name="Jeong J.-H."/>
            <person name="Ryu S."/>
        </authorList>
    </citation>
    <scope>NUCLEOTIDE SEQUENCE</scope>
    <source>
        <strain evidence="3">MADBK_172401_WGS</strain>
        <tissue evidence="3">Digestive gland</tissue>
    </source>
</reference>
<comment type="caution">
    <text evidence="3">The sequence shown here is derived from an EMBL/GenBank/DDBJ whole genome shotgun (WGS) entry which is preliminary data.</text>
</comment>
<evidence type="ECO:0000313" key="4">
    <source>
        <dbReference type="Proteomes" id="UP000770661"/>
    </source>
</evidence>
<dbReference type="PANTHER" id="PTHR22948">
    <property type="entry name" value="TUDOR DOMAIN CONTAINING PROTEIN"/>
    <property type="match status" value="1"/>
</dbReference>
<dbReference type="SUPFAM" id="SSF63748">
    <property type="entry name" value="Tudor/PWWP/MBT"/>
    <property type="match status" value="1"/>
</dbReference>
<accession>A0A8J5CRR8</accession>
<dbReference type="InterPro" id="IPR002999">
    <property type="entry name" value="Tudor"/>
</dbReference>
<evidence type="ECO:0000313" key="3">
    <source>
        <dbReference type="EMBL" id="KAG0720019.1"/>
    </source>
</evidence>
<dbReference type="Proteomes" id="UP000770661">
    <property type="component" value="Unassembled WGS sequence"/>
</dbReference>
<dbReference type="InterPro" id="IPR050621">
    <property type="entry name" value="Tudor_domain_containing"/>
</dbReference>
<keyword evidence="3" id="KW-0067">ATP-binding</keyword>
<proteinExistence type="predicted"/>
<protein>
    <submittedName>
        <fullName evidence="3">ATP-dependent RNA helicase TDRD9</fullName>
    </submittedName>
</protein>
<dbReference type="PANTHER" id="PTHR22948:SF29">
    <property type="entry name" value="FI02030P-RELATED"/>
    <property type="match status" value="1"/>
</dbReference>
<dbReference type="GO" id="GO:0004386">
    <property type="term" value="F:helicase activity"/>
    <property type="evidence" value="ECO:0007669"/>
    <property type="project" value="UniProtKB-KW"/>
</dbReference>
<evidence type="ECO:0000259" key="2">
    <source>
        <dbReference type="PROSITE" id="PS50304"/>
    </source>
</evidence>